<dbReference type="InterPro" id="IPR036515">
    <property type="entry name" value="Transposase_17_sf"/>
</dbReference>
<evidence type="ECO:0000313" key="3">
    <source>
        <dbReference type="Proteomes" id="UP000178427"/>
    </source>
</evidence>
<dbReference type="GO" id="GO:0006313">
    <property type="term" value="P:DNA transposition"/>
    <property type="evidence" value="ECO:0007669"/>
    <property type="project" value="InterPro"/>
</dbReference>
<evidence type="ECO:0000313" key="2">
    <source>
        <dbReference type="EMBL" id="OGG73673.1"/>
    </source>
</evidence>
<name>A0A1F6EJ47_9BACT</name>
<accession>A0A1F6EJ47</accession>
<dbReference type="AlphaFoldDB" id="A0A1F6EJ47"/>
<sequence>MGERLVQLVPEEWYHCYNRGTDKRKIFMGKNDYERMLALLCACNSIKPVHVSNFEQGFRSKSLEDVLRLDRRSRLVDIGAYSLMPNHFHMLLRERAPGGITAFMRKFGTAYTMYFNIRYERTGVLFQGTFKAKHVDTDQYFNRVLNYIHANHAELYEPKWKNGIIRNKPLIKKKLVEYRYSSLSDYCGSARPESLIINKNAVLHLLDRQPRLDDLLDDARTFARYEESL</sequence>
<dbReference type="Proteomes" id="UP000178427">
    <property type="component" value="Unassembled WGS sequence"/>
</dbReference>
<dbReference type="PANTHER" id="PTHR34322:SF2">
    <property type="entry name" value="TRANSPOSASE IS200-LIKE DOMAIN-CONTAINING PROTEIN"/>
    <property type="match status" value="1"/>
</dbReference>
<dbReference type="SMART" id="SM01321">
    <property type="entry name" value="Y1_Tnp"/>
    <property type="match status" value="1"/>
</dbReference>
<feature type="domain" description="Transposase IS200-like" evidence="1">
    <location>
        <begin position="9"/>
        <end position="151"/>
    </location>
</feature>
<dbReference type="EMBL" id="MFMA01000046">
    <property type="protein sequence ID" value="OGG73673.1"/>
    <property type="molecule type" value="Genomic_DNA"/>
</dbReference>
<reference evidence="2 3" key="1">
    <citation type="journal article" date="2016" name="Nat. Commun.">
        <title>Thousands of microbial genomes shed light on interconnected biogeochemical processes in an aquifer system.</title>
        <authorList>
            <person name="Anantharaman K."/>
            <person name="Brown C.T."/>
            <person name="Hug L.A."/>
            <person name="Sharon I."/>
            <person name="Castelle C.J."/>
            <person name="Probst A.J."/>
            <person name="Thomas B.C."/>
            <person name="Singh A."/>
            <person name="Wilkins M.J."/>
            <person name="Karaoz U."/>
            <person name="Brodie E.L."/>
            <person name="Williams K.H."/>
            <person name="Hubbard S.S."/>
            <person name="Banfield J.F."/>
        </authorList>
    </citation>
    <scope>NUCLEOTIDE SEQUENCE [LARGE SCALE GENOMIC DNA]</scope>
</reference>
<organism evidence="2 3">
    <name type="scientific">Candidatus Kaiserbacteria bacterium RIFCSPLOWO2_01_FULL_54_20</name>
    <dbReference type="NCBI Taxonomy" id="1798513"/>
    <lineage>
        <taxon>Bacteria</taxon>
        <taxon>Candidatus Kaiseribacteriota</taxon>
    </lineage>
</organism>
<dbReference type="GO" id="GO:0003677">
    <property type="term" value="F:DNA binding"/>
    <property type="evidence" value="ECO:0007669"/>
    <property type="project" value="InterPro"/>
</dbReference>
<dbReference type="SUPFAM" id="SSF143422">
    <property type="entry name" value="Transposase IS200-like"/>
    <property type="match status" value="1"/>
</dbReference>
<comment type="caution">
    <text evidence="2">The sequence shown here is derived from an EMBL/GenBank/DDBJ whole genome shotgun (WGS) entry which is preliminary data.</text>
</comment>
<dbReference type="Gene3D" id="3.30.70.1290">
    <property type="entry name" value="Transposase IS200-like"/>
    <property type="match status" value="1"/>
</dbReference>
<gene>
    <name evidence="2" type="ORF">A3A40_03355</name>
</gene>
<dbReference type="STRING" id="1798513.A3A40_03355"/>
<proteinExistence type="predicted"/>
<dbReference type="InterPro" id="IPR002686">
    <property type="entry name" value="Transposase_17"/>
</dbReference>
<dbReference type="GO" id="GO:0004803">
    <property type="term" value="F:transposase activity"/>
    <property type="evidence" value="ECO:0007669"/>
    <property type="project" value="InterPro"/>
</dbReference>
<evidence type="ECO:0000259" key="1">
    <source>
        <dbReference type="SMART" id="SM01321"/>
    </source>
</evidence>
<protein>
    <recommendedName>
        <fullName evidence="1">Transposase IS200-like domain-containing protein</fullName>
    </recommendedName>
</protein>
<dbReference type="PANTHER" id="PTHR34322">
    <property type="entry name" value="TRANSPOSASE, Y1_TNP DOMAIN-CONTAINING"/>
    <property type="match status" value="1"/>
</dbReference>
<dbReference type="Pfam" id="PF01797">
    <property type="entry name" value="Y1_Tnp"/>
    <property type="match status" value="1"/>
</dbReference>